<evidence type="ECO:0000313" key="2">
    <source>
        <dbReference type="Proteomes" id="UP000276133"/>
    </source>
</evidence>
<dbReference type="Proteomes" id="UP000276133">
    <property type="component" value="Unassembled WGS sequence"/>
</dbReference>
<proteinExistence type="predicted"/>
<accession>A0A3M7S8V4</accession>
<name>A0A3M7S8V4_BRAPC</name>
<protein>
    <submittedName>
        <fullName evidence="1">Uncharacterized protein</fullName>
    </submittedName>
</protein>
<sequence>SKLASDSFSFKFVSNLIVARYIIQIKYNYTIRSLLGADFFSIYSADLTSGFLVNYRKLEDTAAENKNPVDLY</sequence>
<evidence type="ECO:0000313" key="1">
    <source>
        <dbReference type="EMBL" id="RNA32192.1"/>
    </source>
</evidence>
<gene>
    <name evidence="1" type="ORF">BpHYR1_023926</name>
</gene>
<reference evidence="1 2" key="1">
    <citation type="journal article" date="2018" name="Sci. Rep.">
        <title>Genomic signatures of local adaptation to the degree of environmental predictability in rotifers.</title>
        <authorList>
            <person name="Franch-Gras L."/>
            <person name="Hahn C."/>
            <person name="Garcia-Roger E.M."/>
            <person name="Carmona M.J."/>
            <person name="Serra M."/>
            <person name="Gomez A."/>
        </authorList>
    </citation>
    <scope>NUCLEOTIDE SEQUENCE [LARGE SCALE GENOMIC DNA]</scope>
    <source>
        <strain evidence="1">HYR1</strain>
    </source>
</reference>
<keyword evidence="2" id="KW-1185">Reference proteome</keyword>
<feature type="non-terminal residue" evidence="1">
    <location>
        <position position="1"/>
    </location>
</feature>
<dbReference type="EMBL" id="REGN01001831">
    <property type="protein sequence ID" value="RNA32192.1"/>
    <property type="molecule type" value="Genomic_DNA"/>
</dbReference>
<organism evidence="1 2">
    <name type="scientific">Brachionus plicatilis</name>
    <name type="common">Marine rotifer</name>
    <name type="synonym">Brachionus muelleri</name>
    <dbReference type="NCBI Taxonomy" id="10195"/>
    <lineage>
        <taxon>Eukaryota</taxon>
        <taxon>Metazoa</taxon>
        <taxon>Spiralia</taxon>
        <taxon>Gnathifera</taxon>
        <taxon>Rotifera</taxon>
        <taxon>Eurotatoria</taxon>
        <taxon>Monogononta</taxon>
        <taxon>Pseudotrocha</taxon>
        <taxon>Ploima</taxon>
        <taxon>Brachionidae</taxon>
        <taxon>Brachionus</taxon>
    </lineage>
</organism>
<comment type="caution">
    <text evidence="1">The sequence shown here is derived from an EMBL/GenBank/DDBJ whole genome shotgun (WGS) entry which is preliminary data.</text>
</comment>
<dbReference type="AlphaFoldDB" id="A0A3M7S8V4"/>